<comment type="caution">
    <text evidence="4">The sequence shown here is derived from an EMBL/GenBank/DDBJ whole genome shotgun (WGS) entry which is preliminary data.</text>
</comment>
<feature type="signal peptide" evidence="2">
    <location>
        <begin position="1"/>
        <end position="22"/>
    </location>
</feature>
<dbReference type="InterPro" id="IPR033116">
    <property type="entry name" value="TRYPSIN_SER"/>
</dbReference>
<dbReference type="Gene3D" id="2.40.10.10">
    <property type="entry name" value="Trypsin-like serine proteases"/>
    <property type="match status" value="1"/>
</dbReference>
<feature type="chain" id="PRO_5045126945" evidence="2">
    <location>
        <begin position="23"/>
        <end position="258"/>
    </location>
</feature>
<name>A0ABS2A9T2_9ACTN</name>
<protein>
    <submittedName>
        <fullName evidence="4">Trypsin-like serine protease</fullName>
    </submittedName>
</protein>
<dbReference type="InterPro" id="IPR043504">
    <property type="entry name" value="Peptidase_S1_PA_chymotrypsin"/>
</dbReference>
<evidence type="ECO:0000313" key="5">
    <source>
        <dbReference type="Proteomes" id="UP000632138"/>
    </source>
</evidence>
<dbReference type="InterPro" id="IPR001314">
    <property type="entry name" value="Peptidase_S1A"/>
</dbReference>
<dbReference type="Proteomes" id="UP000632138">
    <property type="component" value="Unassembled WGS sequence"/>
</dbReference>
<evidence type="ECO:0000256" key="2">
    <source>
        <dbReference type="SAM" id="SignalP"/>
    </source>
</evidence>
<dbReference type="EMBL" id="JAENHP010000003">
    <property type="protein sequence ID" value="MBM2616599.1"/>
    <property type="molecule type" value="Genomic_DNA"/>
</dbReference>
<dbReference type="InterPro" id="IPR009003">
    <property type="entry name" value="Peptidase_S1_PA"/>
</dbReference>
<dbReference type="PROSITE" id="PS00135">
    <property type="entry name" value="TRYPSIN_SER"/>
    <property type="match status" value="1"/>
</dbReference>
<feature type="domain" description="Peptidase S1" evidence="3">
    <location>
        <begin position="23"/>
        <end position="248"/>
    </location>
</feature>
<keyword evidence="1" id="KW-1015">Disulfide bond</keyword>
<accession>A0ABS2A9T2</accession>
<dbReference type="SUPFAM" id="SSF50494">
    <property type="entry name" value="Trypsin-like serine proteases"/>
    <property type="match status" value="1"/>
</dbReference>
<evidence type="ECO:0000259" key="3">
    <source>
        <dbReference type="PROSITE" id="PS50240"/>
    </source>
</evidence>
<organism evidence="4 5">
    <name type="scientific">Paractinoplanes ovalisporus</name>
    <dbReference type="NCBI Taxonomy" id="2810368"/>
    <lineage>
        <taxon>Bacteria</taxon>
        <taxon>Bacillati</taxon>
        <taxon>Actinomycetota</taxon>
        <taxon>Actinomycetes</taxon>
        <taxon>Micromonosporales</taxon>
        <taxon>Micromonosporaceae</taxon>
        <taxon>Paractinoplanes</taxon>
    </lineage>
</organism>
<dbReference type="PROSITE" id="PS50240">
    <property type="entry name" value="TRYPSIN_DOM"/>
    <property type="match status" value="1"/>
</dbReference>
<dbReference type="SMART" id="SM00020">
    <property type="entry name" value="Tryp_SPc"/>
    <property type="match status" value="1"/>
</dbReference>
<evidence type="ECO:0000313" key="4">
    <source>
        <dbReference type="EMBL" id="MBM2616599.1"/>
    </source>
</evidence>
<sequence length="258" mass="26571">MRSLSVATAAFVVWAVTGQASALMAGASTGEGGWPGGPVLRVEADHGFLDRGLTCTGTLIAPTWVVTAQHCTNVGRAPGHPYRPRDLTVRVDQPVAVDEVYRMGGYDAGSLVNDVALLRLSTPVTSVTPARIAETPLRSASGAQVYGFGGPSAAMHAADVRVTSRAVVNEGPCLFPTGSLTFVTSVHGGSSQGDSGGPLLAWQGDVPLLQTVTAGAADRETCGLPSLQARPESWVGISNRVDRASTAWAFLSAHVPGL</sequence>
<proteinExistence type="predicted"/>
<keyword evidence="5" id="KW-1185">Reference proteome</keyword>
<keyword evidence="2" id="KW-0732">Signal</keyword>
<reference evidence="4 5" key="1">
    <citation type="submission" date="2021-01" db="EMBL/GenBank/DDBJ databases">
        <title>Actinoplanes sp. nov. LDG1-06 isolated from lichen.</title>
        <authorList>
            <person name="Saeng-In P."/>
            <person name="Phongsopitanun W."/>
            <person name="Kanchanasin P."/>
            <person name="Yuki M."/>
            <person name="Kudo T."/>
            <person name="Ohkuma M."/>
            <person name="Tanasupawat S."/>
        </authorList>
    </citation>
    <scope>NUCLEOTIDE SEQUENCE [LARGE SCALE GENOMIC DNA]</scope>
    <source>
        <strain evidence="4 5">LDG1-06</strain>
    </source>
</reference>
<dbReference type="InterPro" id="IPR001254">
    <property type="entry name" value="Trypsin_dom"/>
</dbReference>
<dbReference type="InterPro" id="IPR051487">
    <property type="entry name" value="Ser/Thr_Proteases_Immune/Dev"/>
</dbReference>
<dbReference type="Pfam" id="PF00089">
    <property type="entry name" value="Trypsin"/>
    <property type="match status" value="1"/>
</dbReference>
<gene>
    <name evidence="4" type="ORF">JIG36_13625</name>
</gene>
<dbReference type="PRINTS" id="PR00722">
    <property type="entry name" value="CHYMOTRYPSIN"/>
</dbReference>
<dbReference type="PANTHER" id="PTHR24256">
    <property type="entry name" value="TRYPTASE-RELATED"/>
    <property type="match status" value="1"/>
</dbReference>
<evidence type="ECO:0000256" key="1">
    <source>
        <dbReference type="ARBA" id="ARBA00023157"/>
    </source>
</evidence>